<sequence>MGFWSRAPPALTQEYQESVAHRVRDILTGESHTSHMNAIRDKQALKALQRPEALAGVIEILKAMPDPDHERAEGWEVDEGVEVESEHEEGDSKVAASEKEKKEEKEKNVKHAAAATAAVAVAATAAVVAAKASSSPASGSASASASGAGASTTALSPAPPKGTTIVAATTIAAAAATSAVAATLAVTLRGPRKGKKGGDAESKVVENGDNSVTTTTTKTVVRFHPSKDTVSSQAYWWGYEIFIPQEALSRISSAQDVSSAFLGFLGSVGLVVPAIVPFLGYIAAYVGLEFAVIKAQNEGKGVILASTWLVPVALVPRAWDVPEEEGIDGASGRA</sequence>
<keyword evidence="2" id="KW-0812">Transmembrane</keyword>
<feature type="compositionally biased region" description="Acidic residues" evidence="1">
    <location>
        <begin position="79"/>
        <end position="89"/>
    </location>
</feature>
<feature type="compositionally biased region" description="Basic and acidic residues" evidence="1">
    <location>
        <begin position="90"/>
        <end position="108"/>
    </location>
</feature>
<feature type="transmembrane region" description="Helical" evidence="2">
    <location>
        <begin position="165"/>
        <end position="188"/>
    </location>
</feature>
<feature type="compositionally biased region" description="Basic and acidic residues" evidence="1">
    <location>
        <begin position="196"/>
        <end position="206"/>
    </location>
</feature>
<feature type="transmembrane region" description="Helical" evidence="2">
    <location>
        <begin position="111"/>
        <end position="130"/>
    </location>
</feature>
<gene>
    <name evidence="3" type="ORF">K457DRAFT_122436</name>
</gene>
<protein>
    <submittedName>
        <fullName evidence="3">Uncharacterized protein</fullName>
    </submittedName>
</protein>
<accession>A0A197KA25</accession>
<name>A0A197KA25_9FUNG</name>
<keyword evidence="2" id="KW-0472">Membrane</keyword>
<organism evidence="3 4">
    <name type="scientific">Linnemannia elongata AG-77</name>
    <dbReference type="NCBI Taxonomy" id="1314771"/>
    <lineage>
        <taxon>Eukaryota</taxon>
        <taxon>Fungi</taxon>
        <taxon>Fungi incertae sedis</taxon>
        <taxon>Mucoromycota</taxon>
        <taxon>Mortierellomycotina</taxon>
        <taxon>Mortierellomycetes</taxon>
        <taxon>Mortierellales</taxon>
        <taxon>Mortierellaceae</taxon>
        <taxon>Linnemannia</taxon>
    </lineage>
</organism>
<feature type="transmembrane region" description="Helical" evidence="2">
    <location>
        <begin position="260"/>
        <end position="288"/>
    </location>
</feature>
<feature type="region of interest" description="Disordered" evidence="1">
    <location>
        <begin position="191"/>
        <end position="210"/>
    </location>
</feature>
<feature type="compositionally biased region" description="Low complexity" evidence="1">
    <location>
        <begin position="133"/>
        <end position="156"/>
    </location>
</feature>
<reference evidence="3 4" key="1">
    <citation type="submission" date="2016-05" db="EMBL/GenBank/DDBJ databases">
        <title>Genome sequencing reveals origins of a unique bacterial endosymbiosis in the earliest lineages of terrestrial Fungi.</title>
        <authorList>
            <consortium name="DOE Joint Genome Institute"/>
            <person name="Uehling J."/>
            <person name="Gryganskyi A."/>
            <person name="Hameed K."/>
            <person name="Tschaplinski T."/>
            <person name="Misztal P."/>
            <person name="Wu S."/>
            <person name="Desiro A."/>
            <person name="Vande Pol N."/>
            <person name="Du Z.-Y."/>
            <person name="Zienkiewicz A."/>
            <person name="Zienkiewicz K."/>
            <person name="Morin E."/>
            <person name="Tisserant E."/>
            <person name="Splivallo R."/>
            <person name="Hainaut M."/>
            <person name="Henrissat B."/>
            <person name="Ohm R."/>
            <person name="Kuo A."/>
            <person name="Yan J."/>
            <person name="Lipzen A."/>
            <person name="Nolan M."/>
            <person name="Labutti K."/>
            <person name="Barry K."/>
            <person name="Goldstein A."/>
            <person name="Labbe J."/>
            <person name="Schadt C."/>
            <person name="Tuskan G."/>
            <person name="Grigoriev I."/>
            <person name="Martin F."/>
            <person name="Vilgalys R."/>
            <person name="Bonito G."/>
        </authorList>
    </citation>
    <scope>NUCLEOTIDE SEQUENCE [LARGE SCALE GENOMIC DNA]</scope>
    <source>
        <strain evidence="3 4">AG-77</strain>
    </source>
</reference>
<keyword evidence="4" id="KW-1185">Reference proteome</keyword>
<proteinExistence type="predicted"/>
<keyword evidence="2" id="KW-1133">Transmembrane helix</keyword>
<dbReference type="OrthoDB" id="2434934at2759"/>
<evidence type="ECO:0000256" key="2">
    <source>
        <dbReference type="SAM" id="Phobius"/>
    </source>
</evidence>
<dbReference type="EMBL" id="KV442019">
    <property type="protein sequence ID" value="OAQ34033.1"/>
    <property type="molecule type" value="Genomic_DNA"/>
</dbReference>
<evidence type="ECO:0000313" key="4">
    <source>
        <dbReference type="Proteomes" id="UP000078512"/>
    </source>
</evidence>
<evidence type="ECO:0000313" key="3">
    <source>
        <dbReference type="EMBL" id="OAQ34033.1"/>
    </source>
</evidence>
<feature type="region of interest" description="Disordered" evidence="1">
    <location>
        <begin position="133"/>
        <end position="160"/>
    </location>
</feature>
<feature type="region of interest" description="Disordered" evidence="1">
    <location>
        <begin position="79"/>
        <end position="108"/>
    </location>
</feature>
<evidence type="ECO:0000256" key="1">
    <source>
        <dbReference type="SAM" id="MobiDB-lite"/>
    </source>
</evidence>
<dbReference type="Proteomes" id="UP000078512">
    <property type="component" value="Unassembled WGS sequence"/>
</dbReference>
<dbReference type="AlphaFoldDB" id="A0A197KA25"/>